<evidence type="ECO:0000313" key="1">
    <source>
        <dbReference type="EMBL" id="MBE9042428.1"/>
    </source>
</evidence>
<protein>
    <submittedName>
        <fullName evidence="1">Uncharacterized protein</fullName>
    </submittedName>
</protein>
<gene>
    <name evidence="1" type="ORF">IQ235_16780</name>
</gene>
<name>A0A928ZA77_9CYAN</name>
<dbReference type="Proteomes" id="UP000621799">
    <property type="component" value="Unassembled WGS sequence"/>
</dbReference>
<reference evidence="1" key="1">
    <citation type="submission" date="2020-10" db="EMBL/GenBank/DDBJ databases">
        <authorList>
            <person name="Castelo-Branco R."/>
            <person name="Eusebio N."/>
            <person name="Adriana R."/>
            <person name="Vieira A."/>
            <person name="Brugerolle De Fraissinette N."/>
            <person name="Rezende De Castro R."/>
            <person name="Schneider M.P."/>
            <person name="Vasconcelos V."/>
            <person name="Leao P.N."/>
        </authorList>
    </citation>
    <scope>NUCLEOTIDE SEQUENCE</scope>
    <source>
        <strain evidence="1">LEGE 11467</strain>
    </source>
</reference>
<keyword evidence="2" id="KW-1185">Reference proteome</keyword>
<accession>A0A928ZA77</accession>
<dbReference type="AlphaFoldDB" id="A0A928ZA77"/>
<organism evidence="1 2">
    <name type="scientific">Zarconia navalis LEGE 11467</name>
    <dbReference type="NCBI Taxonomy" id="1828826"/>
    <lineage>
        <taxon>Bacteria</taxon>
        <taxon>Bacillati</taxon>
        <taxon>Cyanobacteriota</taxon>
        <taxon>Cyanophyceae</taxon>
        <taxon>Oscillatoriophycideae</taxon>
        <taxon>Oscillatoriales</taxon>
        <taxon>Oscillatoriales incertae sedis</taxon>
        <taxon>Zarconia</taxon>
        <taxon>Zarconia navalis</taxon>
    </lineage>
</organism>
<comment type="caution">
    <text evidence="1">The sequence shown here is derived from an EMBL/GenBank/DDBJ whole genome shotgun (WGS) entry which is preliminary data.</text>
</comment>
<dbReference type="EMBL" id="JADEXN010000355">
    <property type="protein sequence ID" value="MBE9042428.1"/>
    <property type="molecule type" value="Genomic_DNA"/>
</dbReference>
<proteinExistence type="predicted"/>
<sequence length="85" mass="9281">MSCSSSAAELTALEVSLGPILTLLKGVSFVLALAVQSNLENLTRGLTSVAYKPFDMLDRAYPFPFFNDRLMLMAAGLWNFYLDAA</sequence>
<evidence type="ECO:0000313" key="2">
    <source>
        <dbReference type="Proteomes" id="UP000621799"/>
    </source>
</evidence>